<organism evidence="1 2">
    <name type="scientific">Ensete ventricosum</name>
    <name type="common">Abyssinian banana</name>
    <name type="synonym">Musa ensete</name>
    <dbReference type="NCBI Taxonomy" id="4639"/>
    <lineage>
        <taxon>Eukaryota</taxon>
        <taxon>Viridiplantae</taxon>
        <taxon>Streptophyta</taxon>
        <taxon>Embryophyta</taxon>
        <taxon>Tracheophyta</taxon>
        <taxon>Spermatophyta</taxon>
        <taxon>Magnoliopsida</taxon>
        <taxon>Liliopsida</taxon>
        <taxon>Zingiberales</taxon>
        <taxon>Musaceae</taxon>
        <taxon>Ensete</taxon>
    </lineage>
</organism>
<protein>
    <recommendedName>
        <fullName evidence="3">Retrotransposon gag domain-containing protein</fullName>
    </recommendedName>
</protein>
<evidence type="ECO:0008006" key="3">
    <source>
        <dbReference type="Google" id="ProtNLM"/>
    </source>
</evidence>
<evidence type="ECO:0000313" key="1">
    <source>
        <dbReference type="EMBL" id="RRT65339.1"/>
    </source>
</evidence>
<proteinExistence type="predicted"/>
<reference evidence="1 2" key="1">
    <citation type="journal article" date="2014" name="Agronomy (Basel)">
        <title>A Draft Genome Sequence for Ensete ventricosum, the Drought-Tolerant Tree Against Hunger.</title>
        <authorList>
            <person name="Harrison J."/>
            <person name="Moore K.A."/>
            <person name="Paszkiewicz K."/>
            <person name="Jones T."/>
            <person name="Grant M."/>
            <person name="Ambacheew D."/>
            <person name="Muzemil S."/>
            <person name="Studholme D.J."/>
        </authorList>
    </citation>
    <scope>NUCLEOTIDE SEQUENCE [LARGE SCALE GENOMIC DNA]</scope>
</reference>
<dbReference type="AlphaFoldDB" id="A0A426ZMW1"/>
<comment type="caution">
    <text evidence="1">The sequence shown here is derived from an EMBL/GenBank/DDBJ whole genome shotgun (WGS) entry which is preliminary data.</text>
</comment>
<dbReference type="EMBL" id="AMZH03005844">
    <property type="protein sequence ID" value="RRT65339.1"/>
    <property type="molecule type" value="Genomic_DNA"/>
</dbReference>
<accession>A0A426ZMW1</accession>
<sequence>MRMEFSRCEDGDPTSWISWAKKLFHFHRTPKESKVEVASNQLNGDAIQWYDLYETYHGVLS</sequence>
<evidence type="ECO:0000313" key="2">
    <source>
        <dbReference type="Proteomes" id="UP000287651"/>
    </source>
</evidence>
<gene>
    <name evidence="1" type="ORF">B296_00041124</name>
</gene>
<dbReference type="Proteomes" id="UP000287651">
    <property type="component" value="Unassembled WGS sequence"/>
</dbReference>
<name>A0A426ZMW1_ENSVE</name>